<sequence>MVLTGVGTLARGNTVGIIHLCHMASWHLNLSSQRDRSLIVRKAEDQPEAATQRGMTVFQVSSKHLHNARKEGGKDVNGMVLHKWSALYPIGALMVYSHWQYDSFTAFESDETTEQGPRKKKKADTKATFFTRARESEAASYKSEGELLREIAWFDPATIRLVVSNSSLSCSPLSIIPVELISFLGTPRQIRFLFGIKSNVALAPDARTIGECWTSSKWPPASSRQRPGIMLDSTSPGFSRKWVVDPTKSSDSDNAMTCAAIYMDPMPSPGVLALAGFKRDEPYVVPRLRIQAPEHLRRLVFPCLCEPNLASAIADTETHTALDGRQLDEATWRHLKLLFDVRSYLIVHLAGLYQRIPSIPLFINLPLFNTGHRDEREAFERPDLLAHVYDEDERRYRQHMESRFAQMLNIQSKLCEEFQAFSARPEPVAEQPRARRGPVSSTTQTGPNYRLPGTDAFHQRLTPTEIRKLGDTPAGDFDWRIFLEKVDVPKKLWPLYKPHQIGDYKSVEQMVLDWTAVHTVDHGHSELSEQLPPLSLLDEVLPQFDSEVTVVHKWIAQKSAEQAAGSSLDAFLFANLVRFVERPELLGNINLFKEDAPVEVACRGIAEFADLRRG</sequence>
<evidence type="ECO:0000313" key="3">
    <source>
        <dbReference type="Proteomes" id="UP000249464"/>
    </source>
</evidence>
<name>A0A2X0PB58_9BASI</name>
<evidence type="ECO:0000313" key="2">
    <source>
        <dbReference type="EMBL" id="SGZ00215.1"/>
    </source>
</evidence>
<evidence type="ECO:0000256" key="1">
    <source>
        <dbReference type="SAM" id="MobiDB-lite"/>
    </source>
</evidence>
<gene>
    <name evidence="2" type="primary">BQ5605_C034g11332</name>
    <name evidence="2" type="ORF">BQ5605_C034G11332</name>
</gene>
<proteinExistence type="predicted"/>
<feature type="region of interest" description="Disordered" evidence="1">
    <location>
        <begin position="425"/>
        <end position="455"/>
    </location>
</feature>
<keyword evidence="3" id="KW-1185">Reference proteome</keyword>
<organism evidence="2 3">
    <name type="scientific">Microbotryum silenes-dioicae</name>
    <dbReference type="NCBI Taxonomy" id="796604"/>
    <lineage>
        <taxon>Eukaryota</taxon>
        <taxon>Fungi</taxon>
        <taxon>Dikarya</taxon>
        <taxon>Basidiomycota</taxon>
        <taxon>Pucciniomycotina</taxon>
        <taxon>Microbotryomycetes</taxon>
        <taxon>Microbotryales</taxon>
        <taxon>Microbotryaceae</taxon>
        <taxon>Microbotryum</taxon>
    </lineage>
</organism>
<dbReference type="AlphaFoldDB" id="A0A2X0PB58"/>
<dbReference type="EMBL" id="FQNC01000065">
    <property type="protein sequence ID" value="SGZ00215.1"/>
    <property type="molecule type" value="Genomic_DNA"/>
</dbReference>
<reference evidence="2 3" key="1">
    <citation type="submission" date="2016-11" db="EMBL/GenBank/DDBJ databases">
        <authorList>
            <person name="Jaros S."/>
            <person name="Januszkiewicz K."/>
            <person name="Wedrychowicz H."/>
        </authorList>
    </citation>
    <scope>NUCLEOTIDE SEQUENCE [LARGE SCALE GENOMIC DNA]</scope>
</reference>
<dbReference type="Gene3D" id="1.10.443.20">
    <property type="entry name" value="Centromere DNA-binding protein complex CBF3 subunit, domain 2"/>
    <property type="match status" value="1"/>
</dbReference>
<dbReference type="GO" id="GO:0003677">
    <property type="term" value="F:DNA binding"/>
    <property type="evidence" value="ECO:0007669"/>
    <property type="project" value="InterPro"/>
</dbReference>
<dbReference type="InterPro" id="IPR038279">
    <property type="entry name" value="Ndc10_dom2_sf"/>
</dbReference>
<protein>
    <submittedName>
        <fullName evidence="2">BQ5605_C034g11332 protein</fullName>
    </submittedName>
</protein>
<accession>A0A2X0PB58</accession>
<dbReference type="Proteomes" id="UP000249464">
    <property type="component" value="Unassembled WGS sequence"/>
</dbReference>